<dbReference type="GO" id="GO:1904680">
    <property type="term" value="F:peptide transmembrane transporter activity"/>
    <property type="evidence" value="ECO:0007669"/>
    <property type="project" value="TreeGrafter"/>
</dbReference>
<gene>
    <name evidence="5" type="ORF">EXJ73_02150</name>
</gene>
<proteinExistence type="inferred from homology"/>
<evidence type="ECO:0000259" key="4">
    <source>
        <dbReference type="Pfam" id="PF00496"/>
    </source>
</evidence>
<keyword evidence="6" id="KW-1185">Reference proteome</keyword>
<dbReference type="Gene3D" id="3.40.190.10">
    <property type="entry name" value="Periplasmic binding protein-like II"/>
    <property type="match status" value="1"/>
</dbReference>
<dbReference type="GO" id="GO:0042938">
    <property type="term" value="P:dipeptide transport"/>
    <property type="evidence" value="ECO:0007669"/>
    <property type="project" value="TreeGrafter"/>
</dbReference>
<comment type="similarity">
    <text evidence="1">Belongs to the bacterial solute-binding protein 5 family.</text>
</comment>
<dbReference type="InterPro" id="IPR000914">
    <property type="entry name" value="SBP_5_dom"/>
</dbReference>
<dbReference type="PANTHER" id="PTHR30290:SF38">
    <property type="entry name" value="D,D-DIPEPTIDE-BINDING PERIPLASMIC PROTEIN DDPA-RELATED"/>
    <property type="match status" value="1"/>
</dbReference>
<dbReference type="InterPro" id="IPR030678">
    <property type="entry name" value="Peptide/Ni-bd"/>
</dbReference>
<organism evidence="5 6">
    <name type="scientific">Pelomonas aquatica</name>
    <dbReference type="NCBI Taxonomy" id="431058"/>
    <lineage>
        <taxon>Bacteria</taxon>
        <taxon>Pseudomonadati</taxon>
        <taxon>Pseudomonadota</taxon>
        <taxon>Betaproteobacteria</taxon>
        <taxon>Burkholderiales</taxon>
        <taxon>Sphaerotilaceae</taxon>
        <taxon>Roseateles</taxon>
    </lineage>
</organism>
<dbReference type="PANTHER" id="PTHR30290">
    <property type="entry name" value="PERIPLASMIC BINDING COMPONENT OF ABC TRANSPORTER"/>
    <property type="match status" value="1"/>
</dbReference>
<sequence>MRRVAALLLALPLLAGADTTLRFCTAGSPKTFDPAMTDSYVDHVAHAPVFGTLIELRRGTDQLIPGLATGWSVSADGLAYTLDLRRGVAWQTVEGFKPTREFNADDVLFTFGRLLSRDSEFAKAFPNVSPYVLSFGWEELIRKVEKLGDHQVRFTLAERDASFLSALSFTFTMIQSAELGAQLLKAGTPQRIAQMPVGTGPFQLKSFRADSVIRYVRNPTWWRGDERPRADQLVFAVTTDASVRAQRLRRDECDVAAPVGPAELDELKKDPAIKLATAPGMNIGYLAYNTRRPALAKVEVRQALDMAIDKAAILRAVYGDAGTLARSIVPAANWAHDDTLQPKPYDPARARALLQKAGVLPLSLTLWAMPVVRNYNPNGQRMAQMIQADWAKVGVTARIVSYEWGEYLRRIDAGEHDAALSGWNSDPEPANTFGQLGCKANSGTSWCNAAYDELLAQARQASTRAERKAIYAKAQRIAMQELPWTPIAHGRLAVPERATVKGFVLDLDGGMNFDGVLPR</sequence>
<dbReference type="CDD" id="cd08493">
    <property type="entry name" value="PBP2_DppA_like"/>
    <property type="match status" value="1"/>
</dbReference>
<dbReference type="AlphaFoldDB" id="A0A9X4LD32"/>
<dbReference type="GO" id="GO:0043190">
    <property type="term" value="C:ATP-binding cassette (ABC) transporter complex"/>
    <property type="evidence" value="ECO:0007669"/>
    <property type="project" value="InterPro"/>
</dbReference>
<feature type="chain" id="PRO_5040772088" evidence="3">
    <location>
        <begin position="18"/>
        <end position="519"/>
    </location>
</feature>
<dbReference type="RefSeq" id="WP_268148485.1">
    <property type="nucleotide sequence ID" value="NZ_JAPPUW010000004.1"/>
</dbReference>
<dbReference type="GO" id="GO:0030288">
    <property type="term" value="C:outer membrane-bounded periplasmic space"/>
    <property type="evidence" value="ECO:0007669"/>
    <property type="project" value="TreeGrafter"/>
</dbReference>
<reference evidence="5" key="1">
    <citation type="submission" date="2019-02" db="EMBL/GenBank/DDBJ databases">
        <title>Draft genome of the type strain Pelomonas aquatica CCUG 52575T.</title>
        <authorList>
            <person name="Gomila M."/>
            <person name="Lalucat J."/>
        </authorList>
    </citation>
    <scope>NUCLEOTIDE SEQUENCE</scope>
    <source>
        <strain evidence="5">CCUG 52575</strain>
    </source>
</reference>
<feature type="domain" description="Solute-binding protein family 5" evidence="4">
    <location>
        <begin position="63"/>
        <end position="435"/>
    </location>
</feature>
<evidence type="ECO:0000256" key="3">
    <source>
        <dbReference type="SAM" id="SignalP"/>
    </source>
</evidence>
<feature type="signal peptide" evidence="3">
    <location>
        <begin position="1"/>
        <end position="17"/>
    </location>
</feature>
<dbReference type="Gene3D" id="3.90.76.10">
    <property type="entry name" value="Dipeptide-binding Protein, Domain 1"/>
    <property type="match status" value="1"/>
</dbReference>
<dbReference type="EMBL" id="SGUG01000002">
    <property type="protein sequence ID" value="MDG0861277.1"/>
    <property type="molecule type" value="Genomic_DNA"/>
</dbReference>
<dbReference type="Proteomes" id="UP001152766">
    <property type="component" value="Unassembled WGS sequence"/>
</dbReference>
<evidence type="ECO:0000256" key="1">
    <source>
        <dbReference type="ARBA" id="ARBA00005695"/>
    </source>
</evidence>
<keyword evidence="2 3" id="KW-0732">Signal</keyword>
<accession>A0A9X4LD32</accession>
<dbReference type="PIRSF" id="PIRSF002741">
    <property type="entry name" value="MppA"/>
    <property type="match status" value="1"/>
</dbReference>
<evidence type="ECO:0000313" key="6">
    <source>
        <dbReference type="Proteomes" id="UP001152766"/>
    </source>
</evidence>
<evidence type="ECO:0000256" key="2">
    <source>
        <dbReference type="ARBA" id="ARBA00022729"/>
    </source>
</evidence>
<protein>
    <submittedName>
        <fullName evidence="5">ABC transporter substrate-binding protein</fullName>
    </submittedName>
</protein>
<dbReference type="InterPro" id="IPR039424">
    <property type="entry name" value="SBP_5"/>
</dbReference>
<evidence type="ECO:0000313" key="5">
    <source>
        <dbReference type="EMBL" id="MDG0861277.1"/>
    </source>
</evidence>
<dbReference type="Gene3D" id="3.10.105.10">
    <property type="entry name" value="Dipeptide-binding Protein, Domain 3"/>
    <property type="match status" value="1"/>
</dbReference>
<dbReference type="Pfam" id="PF00496">
    <property type="entry name" value="SBP_bac_5"/>
    <property type="match status" value="1"/>
</dbReference>
<comment type="caution">
    <text evidence="5">The sequence shown here is derived from an EMBL/GenBank/DDBJ whole genome shotgun (WGS) entry which is preliminary data.</text>
</comment>
<dbReference type="SUPFAM" id="SSF53850">
    <property type="entry name" value="Periplasmic binding protein-like II"/>
    <property type="match status" value="1"/>
</dbReference>
<name>A0A9X4LD32_9BURK</name>